<gene>
    <name evidence="6" type="ORF">BJY16_005362</name>
</gene>
<evidence type="ECO:0000256" key="2">
    <source>
        <dbReference type="ARBA" id="ARBA00022692"/>
    </source>
</evidence>
<dbReference type="RefSeq" id="WP_185042337.1">
    <property type="nucleotide sequence ID" value="NZ_BAABFG010000005.1"/>
</dbReference>
<protein>
    <submittedName>
        <fullName evidence="6">Putative membrane protein</fullName>
    </submittedName>
</protein>
<keyword evidence="4 5" id="KW-0472">Membrane</keyword>
<feature type="transmembrane region" description="Helical" evidence="5">
    <location>
        <begin position="106"/>
        <end position="125"/>
    </location>
</feature>
<dbReference type="EMBL" id="JACHNB010000001">
    <property type="protein sequence ID" value="MBB4741903.1"/>
    <property type="molecule type" value="Genomic_DNA"/>
</dbReference>
<keyword evidence="2 5" id="KW-0812">Transmembrane</keyword>
<evidence type="ECO:0000256" key="1">
    <source>
        <dbReference type="ARBA" id="ARBA00004141"/>
    </source>
</evidence>
<evidence type="ECO:0000313" key="7">
    <source>
        <dbReference type="Proteomes" id="UP000546162"/>
    </source>
</evidence>
<keyword evidence="7" id="KW-1185">Reference proteome</keyword>
<comment type="caution">
    <text evidence="6">The sequence shown here is derived from an EMBL/GenBank/DDBJ whole genome shotgun (WGS) entry which is preliminary data.</text>
</comment>
<proteinExistence type="predicted"/>
<feature type="transmembrane region" description="Helical" evidence="5">
    <location>
        <begin position="38"/>
        <end position="65"/>
    </location>
</feature>
<sequence length="149" mass="16424">MGQPWDPSVAAVPDDTVPDDIVPVRRMHPRVERALVQLVHWGGVLGLLAGALFGWVVPLIVLVAAGRRSAVVRAHAASAFNFFLTWALVTVLVGVVSFYTNKEPELVPYIMVWIPLLIAIPHLILSLRDDEHRYPGAIPFVGWPAARRP</sequence>
<dbReference type="Proteomes" id="UP000546162">
    <property type="component" value="Unassembled WGS sequence"/>
</dbReference>
<name>A0A7W7M9D3_9ACTN</name>
<dbReference type="AlphaFoldDB" id="A0A7W7M9D3"/>
<comment type="subcellular location">
    <subcellularLocation>
        <location evidence="1">Membrane</location>
        <topology evidence="1">Multi-pass membrane protein</topology>
    </subcellularLocation>
</comment>
<dbReference type="Pfam" id="PF09685">
    <property type="entry name" value="MamF_MmsF"/>
    <property type="match status" value="1"/>
</dbReference>
<reference evidence="6 7" key="1">
    <citation type="submission" date="2020-08" db="EMBL/GenBank/DDBJ databases">
        <title>Sequencing the genomes of 1000 actinobacteria strains.</title>
        <authorList>
            <person name="Klenk H.-P."/>
        </authorList>
    </citation>
    <scope>NUCLEOTIDE SEQUENCE [LARGE SCALE GENOMIC DNA]</scope>
    <source>
        <strain evidence="6 7">DSM 45809</strain>
    </source>
</reference>
<dbReference type="InterPro" id="IPR019109">
    <property type="entry name" value="MamF_MmsF"/>
</dbReference>
<keyword evidence="3 5" id="KW-1133">Transmembrane helix</keyword>
<feature type="transmembrane region" description="Helical" evidence="5">
    <location>
        <begin position="77"/>
        <end position="100"/>
    </location>
</feature>
<evidence type="ECO:0000313" key="6">
    <source>
        <dbReference type="EMBL" id="MBB4741903.1"/>
    </source>
</evidence>
<evidence type="ECO:0000256" key="4">
    <source>
        <dbReference type="ARBA" id="ARBA00023136"/>
    </source>
</evidence>
<accession>A0A7W7M9D3</accession>
<evidence type="ECO:0000256" key="3">
    <source>
        <dbReference type="ARBA" id="ARBA00022989"/>
    </source>
</evidence>
<organism evidence="6 7">
    <name type="scientific">Actinoplanes octamycinicus</name>
    <dbReference type="NCBI Taxonomy" id="135948"/>
    <lineage>
        <taxon>Bacteria</taxon>
        <taxon>Bacillati</taxon>
        <taxon>Actinomycetota</taxon>
        <taxon>Actinomycetes</taxon>
        <taxon>Micromonosporales</taxon>
        <taxon>Micromonosporaceae</taxon>
        <taxon>Actinoplanes</taxon>
    </lineage>
</organism>
<evidence type="ECO:0000256" key="5">
    <source>
        <dbReference type="SAM" id="Phobius"/>
    </source>
</evidence>